<evidence type="ECO:0000259" key="5">
    <source>
        <dbReference type="PROSITE" id="PS50943"/>
    </source>
</evidence>
<feature type="domain" description="HTH cro/C1-type" evidence="5">
    <location>
        <begin position="3"/>
        <end position="50"/>
    </location>
</feature>
<dbReference type="Pfam" id="PF00356">
    <property type="entry name" value="LacI"/>
    <property type="match status" value="1"/>
</dbReference>
<evidence type="ECO:0000313" key="7">
    <source>
        <dbReference type="Proteomes" id="UP001165393"/>
    </source>
</evidence>
<evidence type="ECO:0000256" key="1">
    <source>
        <dbReference type="ARBA" id="ARBA00023015"/>
    </source>
</evidence>
<feature type="domain" description="HTH lacI-type" evidence="4">
    <location>
        <begin position="2"/>
        <end position="56"/>
    </location>
</feature>
<dbReference type="SUPFAM" id="SSF53822">
    <property type="entry name" value="Periplasmic binding protein-like I"/>
    <property type="match status" value="1"/>
</dbReference>
<comment type="caution">
    <text evidence="6">The sequence shown here is derived from an EMBL/GenBank/DDBJ whole genome shotgun (WGS) entry which is preliminary data.</text>
</comment>
<dbReference type="SMART" id="SM00354">
    <property type="entry name" value="HTH_LACI"/>
    <property type="match status" value="1"/>
</dbReference>
<dbReference type="InterPro" id="IPR028082">
    <property type="entry name" value="Peripla_BP_I"/>
</dbReference>
<dbReference type="AlphaFoldDB" id="A0AA42B9I6"/>
<evidence type="ECO:0000259" key="4">
    <source>
        <dbReference type="PROSITE" id="PS50932"/>
    </source>
</evidence>
<dbReference type="EMBL" id="JAMQGP010000009">
    <property type="protein sequence ID" value="MCM2681131.1"/>
    <property type="molecule type" value="Genomic_DNA"/>
</dbReference>
<name>A0AA42B9I6_9GAMM</name>
<dbReference type="PROSITE" id="PS00356">
    <property type="entry name" value="HTH_LACI_1"/>
    <property type="match status" value="1"/>
</dbReference>
<dbReference type="PRINTS" id="PR00036">
    <property type="entry name" value="HTHLACI"/>
</dbReference>
<dbReference type="PANTHER" id="PTHR30146">
    <property type="entry name" value="LACI-RELATED TRANSCRIPTIONAL REPRESSOR"/>
    <property type="match status" value="1"/>
</dbReference>
<dbReference type="GO" id="GO:0000976">
    <property type="term" value="F:transcription cis-regulatory region binding"/>
    <property type="evidence" value="ECO:0007669"/>
    <property type="project" value="TreeGrafter"/>
</dbReference>
<dbReference type="Proteomes" id="UP001165393">
    <property type="component" value="Unassembled WGS sequence"/>
</dbReference>
<dbReference type="Gene3D" id="3.40.50.2300">
    <property type="match status" value="2"/>
</dbReference>
<organism evidence="6 7">
    <name type="scientific">Echinimonas agarilytica</name>
    <dbReference type="NCBI Taxonomy" id="1215918"/>
    <lineage>
        <taxon>Bacteria</taxon>
        <taxon>Pseudomonadati</taxon>
        <taxon>Pseudomonadota</taxon>
        <taxon>Gammaproteobacteria</taxon>
        <taxon>Alteromonadales</taxon>
        <taxon>Echinimonadaceae</taxon>
        <taxon>Echinimonas</taxon>
    </lineage>
</organism>
<keyword evidence="3" id="KW-0804">Transcription</keyword>
<dbReference type="InterPro" id="IPR046335">
    <property type="entry name" value="LacI/GalR-like_sensor"/>
</dbReference>
<dbReference type="InterPro" id="IPR001387">
    <property type="entry name" value="Cro/C1-type_HTH"/>
</dbReference>
<dbReference type="PROSITE" id="PS50943">
    <property type="entry name" value="HTH_CROC1"/>
    <property type="match status" value="1"/>
</dbReference>
<evidence type="ECO:0000313" key="6">
    <source>
        <dbReference type="EMBL" id="MCM2681131.1"/>
    </source>
</evidence>
<dbReference type="Gene3D" id="1.10.260.40">
    <property type="entry name" value="lambda repressor-like DNA-binding domains"/>
    <property type="match status" value="1"/>
</dbReference>
<dbReference type="PROSITE" id="PS50932">
    <property type="entry name" value="HTH_LACI_2"/>
    <property type="match status" value="1"/>
</dbReference>
<keyword evidence="2" id="KW-0238">DNA-binding</keyword>
<dbReference type="PANTHER" id="PTHR30146:SF109">
    <property type="entry name" value="HTH-TYPE TRANSCRIPTIONAL REGULATOR GALS"/>
    <property type="match status" value="1"/>
</dbReference>
<accession>A0AA42B9I6</accession>
<evidence type="ECO:0000256" key="3">
    <source>
        <dbReference type="ARBA" id="ARBA00023163"/>
    </source>
</evidence>
<reference evidence="6 7" key="1">
    <citation type="journal article" date="2013" name="Antonie Van Leeuwenhoek">
        <title>Echinimonas agarilytica gen. nov., sp. nov., a new gammaproteobacterium isolated from the sea urchin Strongylocentrotus intermedius.</title>
        <authorList>
            <person name="Nedashkovskaya O.I."/>
            <person name="Stenkova A.M."/>
            <person name="Zhukova N.V."/>
            <person name="Van Trappen S."/>
            <person name="Lee J.S."/>
            <person name="Kim S.B."/>
        </authorList>
    </citation>
    <scope>NUCLEOTIDE SEQUENCE [LARGE SCALE GENOMIC DNA]</scope>
    <source>
        <strain evidence="6 7">KMM 6351</strain>
    </source>
</reference>
<sequence length="334" mass="36758">MKTIKDVAKLAGVSPATVSRVLNNSASVRSSTRHKIEQAIKALDFRPNESARALVRQNVKTIGVVISELSEPFFAQMAASIEATAKKHNYRVLISTGSLDANKEKSAIESLIAQQCTALVVNSKVLPDHDLIQFANNNPGFVLINKYVEQIKHRCVWFDNELGGELLAKQALTKGHKSIAVVMARQKAHDSSRRLKGVRRAFDSFGQRLSLKDIYHASPDFKGGQHALTRILKSDKQYTAVLCYNDMVASGVLAQLSSLKYSVPNDMSVIGFDDVLIANYCSPKLTTIKYPIDVMAQKATDLSLSLISANESQLNANGYCYKPYAVQRQSVARV</sequence>
<dbReference type="RefSeq" id="WP_251262615.1">
    <property type="nucleotide sequence ID" value="NZ_JAMQGP010000009.1"/>
</dbReference>
<gene>
    <name evidence="6" type="ORF">NAF29_15885</name>
</gene>
<dbReference type="InterPro" id="IPR000843">
    <property type="entry name" value="HTH_LacI"/>
</dbReference>
<dbReference type="Pfam" id="PF13377">
    <property type="entry name" value="Peripla_BP_3"/>
    <property type="match status" value="1"/>
</dbReference>
<dbReference type="GO" id="GO:0003700">
    <property type="term" value="F:DNA-binding transcription factor activity"/>
    <property type="evidence" value="ECO:0007669"/>
    <property type="project" value="TreeGrafter"/>
</dbReference>
<dbReference type="InterPro" id="IPR010982">
    <property type="entry name" value="Lambda_DNA-bd_dom_sf"/>
</dbReference>
<evidence type="ECO:0000256" key="2">
    <source>
        <dbReference type="ARBA" id="ARBA00023125"/>
    </source>
</evidence>
<keyword evidence="1" id="KW-0805">Transcription regulation</keyword>
<dbReference type="CDD" id="cd01392">
    <property type="entry name" value="HTH_LacI"/>
    <property type="match status" value="1"/>
</dbReference>
<proteinExistence type="predicted"/>
<dbReference type="SUPFAM" id="SSF47413">
    <property type="entry name" value="lambda repressor-like DNA-binding domains"/>
    <property type="match status" value="1"/>
</dbReference>
<protein>
    <submittedName>
        <fullName evidence="6">LacI family transcriptional regulator</fullName>
    </submittedName>
</protein>
<keyword evidence="7" id="KW-1185">Reference proteome</keyword>